<dbReference type="Pfam" id="PF00038">
    <property type="entry name" value="Filament"/>
    <property type="match status" value="1"/>
</dbReference>
<dbReference type="Gene3D" id="1.20.5.1160">
    <property type="entry name" value="Vasodilator-stimulated phosphoprotein"/>
    <property type="match status" value="1"/>
</dbReference>
<dbReference type="RefSeq" id="XP_028268151.1">
    <property type="nucleotide sequence ID" value="XM_028412350.1"/>
</dbReference>
<dbReference type="Gene3D" id="1.20.5.500">
    <property type="entry name" value="Single helix bin"/>
    <property type="match status" value="1"/>
</dbReference>
<organism evidence="6 7">
    <name type="scientific">Parambassis ranga</name>
    <name type="common">Indian glassy fish</name>
    <dbReference type="NCBI Taxonomy" id="210632"/>
    <lineage>
        <taxon>Eukaryota</taxon>
        <taxon>Metazoa</taxon>
        <taxon>Chordata</taxon>
        <taxon>Craniata</taxon>
        <taxon>Vertebrata</taxon>
        <taxon>Euteleostomi</taxon>
        <taxon>Actinopterygii</taxon>
        <taxon>Neopterygii</taxon>
        <taxon>Teleostei</taxon>
        <taxon>Neoteleostei</taxon>
        <taxon>Acanthomorphata</taxon>
        <taxon>Ovalentaria</taxon>
        <taxon>Ambassidae</taxon>
        <taxon>Parambassis</taxon>
    </lineage>
</organism>
<dbReference type="Gene3D" id="1.20.5.170">
    <property type="match status" value="1"/>
</dbReference>
<evidence type="ECO:0000256" key="3">
    <source>
        <dbReference type="ARBA" id="ARBA00023054"/>
    </source>
</evidence>
<dbReference type="PRINTS" id="PR01248">
    <property type="entry name" value="TYPE1KERATIN"/>
</dbReference>
<keyword evidence="2" id="KW-0403">Intermediate filament</keyword>
<dbReference type="Proteomes" id="UP000515145">
    <property type="component" value="Chromosome 8"/>
</dbReference>
<feature type="coiled-coil region" evidence="4">
    <location>
        <begin position="322"/>
        <end position="370"/>
    </location>
</feature>
<dbReference type="FunFam" id="1.20.5.1160:FF:000002">
    <property type="entry name" value="Type I keratin 10"/>
    <property type="match status" value="1"/>
</dbReference>
<keyword evidence="6" id="KW-1185">Reference proteome</keyword>
<dbReference type="GeneID" id="114440076"/>
<dbReference type="PANTHER" id="PTHR23239:SF367">
    <property type="entry name" value="KERATIN 15-RELATED"/>
    <property type="match status" value="1"/>
</dbReference>
<name>A0A6P7IS60_9TELE</name>
<dbReference type="FunCoup" id="A0A6P7IS60">
    <property type="interactions" value="5"/>
</dbReference>
<dbReference type="GO" id="GO:0005882">
    <property type="term" value="C:intermediate filament"/>
    <property type="evidence" value="ECO:0007669"/>
    <property type="project" value="UniProtKB-KW"/>
</dbReference>
<dbReference type="InterPro" id="IPR039008">
    <property type="entry name" value="IF_rod_dom"/>
</dbReference>
<accession>A0A6P7IS60</accession>
<dbReference type="InParanoid" id="A0A6P7IS60"/>
<proteinExistence type="predicted"/>
<keyword evidence="1" id="KW-0416">Keratin</keyword>
<evidence type="ECO:0000313" key="6">
    <source>
        <dbReference type="Proteomes" id="UP000515145"/>
    </source>
</evidence>
<evidence type="ECO:0000256" key="2">
    <source>
        <dbReference type="ARBA" id="ARBA00022754"/>
    </source>
</evidence>
<reference evidence="7" key="1">
    <citation type="submission" date="2025-08" db="UniProtKB">
        <authorList>
            <consortium name="RefSeq"/>
        </authorList>
    </citation>
    <scope>IDENTIFICATION</scope>
</reference>
<dbReference type="FunFam" id="1.20.5.500:FF:000001">
    <property type="entry name" value="Type II keratin 23"/>
    <property type="match status" value="1"/>
</dbReference>
<feature type="domain" description="IF rod" evidence="5">
    <location>
        <begin position="67"/>
        <end position="378"/>
    </location>
</feature>
<sequence length="409" mass="45630">MSYSRSVTYGNRLGSMRAPSVYGGAGGAGVRISSVSAPRNFASASSAGFASSGGLNLADAIDISDNKKMAMQNLNDRLASYLEKVRKLEAANADLEMKIRQFLENKTKPEGYDWSEYRAIMSDLQDQILDATRTNGSLYLAVDNAKLAADDFRVKYENELAMRQSVEADIAGLKRVLDELTLGRSDLEMQIESLREELIHLKKNHEEDLLALRAQMSGQVNVEVDAAPQQDLSAVMAGIREHYENVAAKNRRDLESWFQGKSEELNKEVAVSTESLQSSRSEVTEVKRSLQSLEIELQAQLSMKGSLEGTLADTQSRYAQMLTGYQRQVGNLENQLAQLRGDLERQRHEYQVLLDTKTRLEMEIAEYRRLLDGEMTSLPIATKTTRKVVIVTKEVTEDGEVTTGTQELK</sequence>
<gene>
    <name evidence="7" type="primary">LOC114440076</name>
</gene>
<evidence type="ECO:0000256" key="1">
    <source>
        <dbReference type="ARBA" id="ARBA00022744"/>
    </source>
</evidence>
<dbReference type="AlphaFoldDB" id="A0A6P7IS60"/>
<protein>
    <submittedName>
        <fullName evidence="7">Keratin, type I cytoskeletal 13-like</fullName>
    </submittedName>
</protein>
<feature type="coiled-coil region" evidence="4">
    <location>
        <begin position="177"/>
        <end position="215"/>
    </location>
</feature>
<dbReference type="FunFam" id="1.20.5.170:FF:000002">
    <property type="entry name" value="Type I keratin KA11"/>
    <property type="match status" value="1"/>
</dbReference>
<dbReference type="SUPFAM" id="SSF64593">
    <property type="entry name" value="Intermediate filament protein, coiled coil region"/>
    <property type="match status" value="2"/>
</dbReference>
<dbReference type="InterPro" id="IPR002957">
    <property type="entry name" value="Keratin_I"/>
</dbReference>
<evidence type="ECO:0000256" key="4">
    <source>
        <dbReference type="SAM" id="Coils"/>
    </source>
</evidence>
<keyword evidence="3 4" id="KW-0175">Coiled coil</keyword>
<dbReference type="OrthoDB" id="2441647at2759"/>
<dbReference type="GO" id="GO:0005198">
    <property type="term" value="F:structural molecule activity"/>
    <property type="evidence" value="ECO:0007669"/>
    <property type="project" value="InterPro"/>
</dbReference>
<evidence type="ECO:0000259" key="5">
    <source>
        <dbReference type="PROSITE" id="PS51842"/>
    </source>
</evidence>
<dbReference type="PROSITE" id="PS51842">
    <property type="entry name" value="IF_ROD_2"/>
    <property type="match status" value="1"/>
</dbReference>
<evidence type="ECO:0000313" key="7">
    <source>
        <dbReference type="RefSeq" id="XP_028268151.1"/>
    </source>
</evidence>
<dbReference type="PANTHER" id="PTHR23239">
    <property type="entry name" value="INTERMEDIATE FILAMENT"/>
    <property type="match status" value="1"/>
</dbReference>
<feature type="coiled-coil region" evidence="4">
    <location>
        <begin position="71"/>
        <end position="105"/>
    </location>
</feature>
<dbReference type="SMART" id="SM01391">
    <property type="entry name" value="Filament"/>
    <property type="match status" value="1"/>
</dbReference>